<dbReference type="AlphaFoldDB" id="A0A5K3EQU1"/>
<accession>A0A5K3EQU1</accession>
<dbReference type="WBParaSite" id="MCU_002320-RD">
    <property type="protein sequence ID" value="MCU_002320-RD"/>
    <property type="gene ID" value="MCU_002320"/>
</dbReference>
<name>A0A5K3EQU1_MESCO</name>
<organism evidence="1">
    <name type="scientific">Mesocestoides corti</name>
    <name type="common">Flatworm</name>
    <dbReference type="NCBI Taxonomy" id="53468"/>
    <lineage>
        <taxon>Eukaryota</taxon>
        <taxon>Metazoa</taxon>
        <taxon>Spiralia</taxon>
        <taxon>Lophotrochozoa</taxon>
        <taxon>Platyhelminthes</taxon>
        <taxon>Cestoda</taxon>
        <taxon>Eucestoda</taxon>
        <taxon>Cyclophyllidea</taxon>
        <taxon>Mesocestoididae</taxon>
        <taxon>Mesocestoides</taxon>
    </lineage>
</organism>
<reference evidence="1" key="1">
    <citation type="submission" date="2019-11" db="UniProtKB">
        <authorList>
            <consortium name="WormBaseParasite"/>
        </authorList>
    </citation>
    <scope>IDENTIFICATION</scope>
</reference>
<evidence type="ECO:0000313" key="1">
    <source>
        <dbReference type="WBParaSite" id="MCU_002320-RD"/>
    </source>
</evidence>
<proteinExistence type="predicted"/>
<protein>
    <submittedName>
        <fullName evidence="1">Rho-GAP domain-containing protein</fullName>
    </submittedName>
</protein>
<sequence>RLDSFLQVRKDEYPASKGLFRKLGLNGIFKIKAQSQIFNRLLHA</sequence>